<evidence type="ECO:0000313" key="8">
    <source>
        <dbReference type="Proteomes" id="UP000828390"/>
    </source>
</evidence>
<sequence>MKNEDDFSKPPKGNFVDGFGRGTIVHAGKNEIPPGAILMTDRDVIDYQNTRIQAWEPQSDVWWHSQGKFLTLLASNITGCLITQYFRKKFRLQSYGVIFTFAPTVAFPALASIFLSEHMRRSILTVPESVSCYEIRAGILQTLSSSFYSALVAPWPCVYYARKYHTYLAPENTFKPTVMYGLRPSVKSFNIFLLLVIANFGVGWYVTHKQAEEIDTITEKEVHRAAITVLDSMIYNDHEKEK</sequence>
<dbReference type="Pfam" id="PF07114">
    <property type="entry name" value="TMEM126"/>
    <property type="match status" value="1"/>
</dbReference>
<name>A0A9D4G7M2_DREPO</name>
<accession>A0A9D4G7M2</accession>
<evidence type="ECO:0000256" key="6">
    <source>
        <dbReference type="SAM" id="Phobius"/>
    </source>
</evidence>
<protein>
    <submittedName>
        <fullName evidence="7">Uncharacterized protein</fullName>
    </submittedName>
</protein>
<organism evidence="7 8">
    <name type="scientific">Dreissena polymorpha</name>
    <name type="common">Zebra mussel</name>
    <name type="synonym">Mytilus polymorpha</name>
    <dbReference type="NCBI Taxonomy" id="45954"/>
    <lineage>
        <taxon>Eukaryota</taxon>
        <taxon>Metazoa</taxon>
        <taxon>Spiralia</taxon>
        <taxon>Lophotrochozoa</taxon>
        <taxon>Mollusca</taxon>
        <taxon>Bivalvia</taxon>
        <taxon>Autobranchia</taxon>
        <taxon>Heteroconchia</taxon>
        <taxon>Euheterodonta</taxon>
        <taxon>Imparidentia</taxon>
        <taxon>Neoheterodontei</taxon>
        <taxon>Myida</taxon>
        <taxon>Dreissenoidea</taxon>
        <taxon>Dreissenidae</taxon>
        <taxon>Dreissena</taxon>
    </lineage>
</organism>
<dbReference type="GO" id="GO:0031966">
    <property type="term" value="C:mitochondrial membrane"/>
    <property type="evidence" value="ECO:0007669"/>
    <property type="project" value="UniProtKB-SubCell"/>
</dbReference>
<evidence type="ECO:0000256" key="1">
    <source>
        <dbReference type="ARBA" id="ARBA00004225"/>
    </source>
</evidence>
<keyword evidence="2 6" id="KW-0812">Transmembrane</keyword>
<keyword evidence="5 6" id="KW-0472">Membrane</keyword>
<evidence type="ECO:0000313" key="7">
    <source>
        <dbReference type="EMBL" id="KAH3811722.1"/>
    </source>
</evidence>
<evidence type="ECO:0000256" key="2">
    <source>
        <dbReference type="ARBA" id="ARBA00022692"/>
    </source>
</evidence>
<feature type="transmembrane region" description="Helical" evidence="6">
    <location>
        <begin position="189"/>
        <end position="207"/>
    </location>
</feature>
<reference evidence="7" key="2">
    <citation type="submission" date="2020-11" db="EMBL/GenBank/DDBJ databases">
        <authorList>
            <person name="McCartney M.A."/>
            <person name="Auch B."/>
            <person name="Kono T."/>
            <person name="Mallez S."/>
            <person name="Becker A."/>
            <person name="Gohl D.M."/>
            <person name="Silverstein K.A.T."/>
            <person name="Koren S."/>
            <person name="Bechman K.B."/>
            <person name="Herman A."/>
            <person name="Abrahante J.E."/>
            <person name="Garbe J."/>
        </authorList>
    </citation>
    <scope>NUCLEOTIDE SEQUENCE</scope>
    <source>
        <strain evidence="7">Duluth1</strain>
        <tissue evidence="7">Whole animal</tissue>
    </source>
</reference>
<dbReference type="OrthoDB" id="6234762at2759"/>
<evidence type="ECO:0000256" key="5">
    <source>
        <dbReference type="ARBA" id="ARBA00023136"/>
    </source>
</evidence>
<dbReference type="EMBL" id="JAIWYP010000006">
    <property type="protein sequence ID" value="KAH3811722.1"/>
    <property type="molecule type" value="Genomic_DNA"/>
</dbReference>
<dbReference type="Proteomes" id="UP000828390">
    <property type="component" value="Unassembled WGS sequence"/>
</dbReference>
<comment type="subcellular location">
    <subcellularLocation>
        <location evidence="1">Mitochondrion membrane</location>
        <topology evidence="1">Multi-pass membrane protein</topology>
    </subcellularLocation>
</comment>
<evidence type="ECO:0000256" key="4">
    <source>
        <dbReference type="ARBA" id="ARBA00023128"/>
    </source>
</evidence>
<keyword evidence="8" id="KW-1185">Reference proteome</keyword>
<reference evidence="7" key="1">
    <citation type="journal article" date="2019" name="bioRxiv">
        <title>The Genome of the Zebra Mussel, Dreissena polymorpha: A Resource for Invasive Species Research.</title>
        <authorList>
            <person name="McCartney M.A."/>
            <person name="Auch B."/>
            <person name="Kono T."/>
            <person name="Mallez S."/>
            <person name="Zhang Y."/>
            <person name="Obille A."/>
            <person name="Becker A."/>
            <person name="Abrahante J.E."/>
            <person name="Garbe J."/>
            <person name="Badalamenti J.P."/>
            <person name="Herman A."/>
            <person name="Mangelson H."/>
            <person name="Liachko I."/>
            <person name="Sullivan S."/>
            <person name="Sone E.D."/>
            <person name="Koren S."/>
            <person name="Silverstein K.A.T."/>
            <person name="Beckman K.B."/>
            <person name="Gohl D.M."/>
        </authorList>
    </citation>
    <scope>NUCLEOTIDE SEQUENCE</scope>
    <source>
        <strain evidence="7">Duluth1</strain>
        <tissue evidence="7">Whole animal</tissue>
    </source>
</reference>
<dbReference type="AlphaFoldDB" id="A0A9D4G7M2"/>
<keyword evidence="3 6" id="KW-1133">Transmembrane helix</keyword>
<feature type="transmembrane region" description="Helical" evidence="6">
    <location>
        <begin position="92"/>
        <end position="115"/>
    </location>
</feature>
<dbReference type="PANTHER" id="PTHR16296:SF2">
    <property type="entry name" value="TRANSMEMBRANE PROTEIN 126A"/>
    <property type="match status" value="1"/>
</dbReference>
<proteinExistence type="predicted"/>
<gene>
    <name evidence="7" type="ORF">DPMN_140137</name>
</gene>
<dbReference type="InterPro" id="IPR009801">
    <property type="entry name" value="TMEM126"/>
</dbReference>
<comment type="caution">
    <text evidence="7">The sequence shown here is derived from an EMBL/GenBank/DDBJ whole genome shotgun (WGS) entry which is preliminary data.</text>
</comment>
<dbReference type="PANTHER" id="PTHR16296">
    <property type="entry name" value="UNCHARACTERIZED HYPOTHALAMUS PROTEIN HT007"/>
    <property type="match status" value="1"/>
</dbReference>
<keyword evidence="4" id="KW-0496">Mitochondrion</keyword>
<evidence type="ECO:0000256" key="3">
    <source>
        <dbReference type="ARBA" id="ARBA00022989"/>
    </source>
</evidence>
<dbReference type="GO" id="GO:0032981">
    <property type="term" value="P:mitochondrial respiratory chain complex I assembly"/>
    <property type="evidence" value="ECO:0007669"/>
    <property type="project" value="TreeGrafter"/>
</dbReference>